<evidence type="ECO:0000313" key="3">
    <source>
        <dbReference type="Proteomes" id="UP001154265"/>
    </source>
</evidence>
<gene>
    <name evidence="2" type="ORF">L3556_03230</name>
</gene>
<dbReference type="Gene3D" id="1.40.20.10">
    <property type="entry name" value="CHAD domain"/>
    <property type="match status" value="1"/>
</dbReference>
<name>A0ABT6EVY7_9SYNE</name>
<reference evidence="2" key="2">
    <citation type="submission" date="2022-01" db="EMBL/GenBank/DDBJ databases">
        <authorList>
            <person name="Zivanovic Y."/>
            <person name="Moreira D."/>
            <person name="Lopez-Garcia P."/>
        </authorList>
    </citation>
    <scope>NUCLEOTIDE SEQUENCE</scope>
    <source>
        <strain evidence="2">G9</strain>
    </source>
</reference>
<dbReference type="PROSITE" id="PS51708">
    <property type="entry name" value="CHAD"/>
    <property type="match status" value="1"/>
</dbReference>
<protein>
    <submittedName>
        <fullName evidence="2">CHAD domain-containing protein</fullName>
    </submittedName>
</protein>
<dbReference type="Pfam" id="PF05235">
    <property type="entry name" value="CHAD"/>
    <property type="match status" value="1"/>
</dbReference>
<dbReference type="InterPro" id="IPR007899">
    <property type="entry name" value="CHAD_dom"/>
</dbReference>
<reference evidence="2" key="1">
    <citation type="journal article" date="2022" name="Genome Biol. Evol.">
        <title>A New Gene Family Diagnostic for Intracellular Biomineralization of Amorphous Ca Carbonates by Cyanobacteria.</title>
        <authorList>
            <person name="Benzerara K."/>
            <person name="Duprat E."/>
            <person name="Bitard-Feildel T."/>
            <person name="Caumes G."/>
            <person name="Cassier-Chauvat C."/>
            <person name="Chauvat F."/>
            <person name="Dezi M."/>
            <person name="Diop S.I."/>
            <person name="Gaschignard G."/>
            <person name="Gorgen S."/>
            <person name="Gugger M."/>
            <person name="Lopez-Garcia P."/>
            <person name="Millet M."/>
            <person name="Skouri-Panet F."/>
            <person name="Moreira D."/>
            <person name="Callebaut I."/>
        </authorList>
    </citation>
    <scope>NUCLEOTIDE SEQUENCE</scope>
    <source>
        <strain evidence="2">G9</strain>
    </source>
</reference>
<keyword evidence="3" id="KW-1185">Reference proteome</keyword>
<dbReference type="EMBL" id="JAKKUT010000002">
    <property type="protein sequence ID" value="MDG2989950.1"/>
    <property type="molecule type" value="Genomic_DNA"/>
</dbReference>
<comment type="caution">
    <text evidence="2">The sequence shown here is derived from an EMBL/GenBank/DDBJ whole genome shotgun (WGS) entry which is preliminary data.</text>
</comment>
<dbReference type="PANTHER" id="PTHR39339">
    <property type="entry name" value="SLR1444 PROTEIN"/>
    <property type="match status" value="1"/>
</dbReference>
<organism evidence="2 3">
    <name type="scientific">Candidatus Synechococcus calcipolaris G9</name>
    <dbReference type="NCBI Taxonomy" id="1497997"/>
    <lineage>
        <taxon>Bacteria</taxon>
        <taxon>Bacillati</taxon>
        <taxon>Cyanobacteriota</taxon>
        <taxon>Cyanophyceae</taxon>
        <taxon>Synechococcales</taxon>
        <taxon>Synechococcaceae</taxon>
        <taxon>Synechococcus</taxon>
    </lineage>
</organism>
<dbReference type="SMART" id="SM00880">
    <property type="entry name" value="CHAD"/>
    <property type="match status" value="1"/>
</dbReference>
<evidence type="ECO:0000313" key="2">
    <source>
        <dbReference type="EMBL" id="MDG2989950.1"/>
    </source>
</evidence>
<evidence type="ECO:0000259" key="1">
    <source>
        <dbReference type="PROSITE" id="PS51708"/>
    </source>
</evidence>
<proteinExistence type="predicted"/>
<accession>A0ABT6EVY7</accession>
<dbReference type="RefSeq" id="WP_277865874.1">
    <property type="nucleotide sequence ID" value="NZ_JAKKUT010000002.1"/>
</dbReference>
<dbReference type="PANTHER" id="PTHR39339:SF1">
    <property type="entry name" value="CHAD DOMAIN-CONTAINING PROTEIN"/>
    <property type="match status" value="1"/>
</dbReference>
<dbReference type="Proteomes" id="UP001154265">
    <property type="component" value="Unassembled WGS sequence"/>
</dbReference>
<dbReference type="InterPro" id="IPR038186">
    <property type="entry name" value="CHAD_dom_sf"/>
</dbReference>
<feature type="domain" description="CHAD" evidence="1">
    <location>
        <begin position="1"/>
        <end position="300"/>
    </location>
</feature>
<sequence>MATLGHFAYEALSKYLRKISKYEPGVIRDRDPEAIHQMRVGLRRLRTALEVFAPALTLPKGVTPKRVRDVAGCLSPVRDLDVMTAELKDHYYPHLPKAEQQQLAKLIKKLDKQREEHLHKSLQLLRGDRYRKLQQGLQEWLAQPLYQPLATMPVAAIAPDLLLPLIGQLLLHSGWQVEVAWQGEDYILPEKKNISPLLNHCGDLLHELRKQIKRVRYQMELFTPLYSPNYAEQVTEFSQLQDLLGNLHDGVVLNTFFMKQLGLNLTKASPVLAQLIEQQQTQQWQDWRGVQADYLHPSRRHQLRQLFLQDPEQIVVSTNGHATLEPTPQPINP</sequence>